<keyword evidence="6" id="KW-1185">Reference proteome</keyword>
<evidence type="ECO:0000256" key="3">
    <source>
        <dbReference type="ARBA" id="ARBA00023163"/>
    </source>
</evidence>
<evidence type="ECO:0000313" key="6">
    <source>
        <dbReference type="Proteomes" id="UP001500280"/>
    </source>
</evidence>
<evidence type="ECO:0000313" key="5">
    <source>
        <dbReference type="EMBL" id="GAA1687381.1"/>
    </source>
</evidence>
<dbReference type="Pfam" id="PF12833">
    <property type="entry name" value="HTH_18"/>
    <property type="match status" value="1"/>
</dbReference>
<dbReference type="Pfam" id="PF06719">
    <property type="entry name" value="AraC_N"/>
    <property type="match status" value="1"/>
</dbReference>
<keyword evidence="3" id="KW-0804">Transcription</keyword>
<dbReference type="Gene3D" id="1.10.10.60">
    <property type="entry name" value="Homeodomain-like"/>
    <property type="match status" value="2"/>
</dbReference>
<dbReference type="PANTHER" id="PTHR43436">
    <property type="entry name" value="ARAC-FAMILY TRANSCRIPTIONAL REGULATOR"/>
    <property type="match status" value="1"/>
</dbReference>
<keyword evidence="2" id="KW-0238">DNA-binding</keyword>
<evidence type="ECO:0000259" key="4">
    <source>
        <dbReference type="PROSITE" id="PS01124"/>
    </source>
</evidence>
<comment type="caution">
    <text evidence="5">The sequence shown here is derived from an EMBL/GenBank/DDBJ whole genome shotgun (WGS) entry which is preliminary data.</text>
</comment>
<dbReference type="InterPro" id="IPR009594">
    <property type="entry name" value="Tscrpt_reg_HTH_AraC_N"/>
</dbReference>
<dbReference type="PRINTS" id="PR00032">
    <property type="entry name" value="HTHARAC"/>
</dbReference>
<keyword evidence="1" id="KW-0805">Transcription regulation</keyword>
<dbReference type="EMBL" id="BAAANF010000012">
    <property type="protein sequence ID" value="GAA1687381.1"/>
    <property type="molecule type" value="Genomic_DNA"/>
</dbReference>
<dbReference type="Proteomes" id="UP001500280">
    <property type="component" value="Unassembled WGS sequence"/>
</dbReference>
<dbReference type="RefSeq" id="WP_344152473.1">
    <property type="nucleotide sequence ID" value="NZ_BAAANF010000012.1"/>
</dbReference>
<dbReference type="InterPro" id="IPR009057">
    <property type="entry name" value="Homeodomain-like_sf"/>
</dbReference>
<gene>
    <name evidence="5" type="ORF">GCM10009745_35160</name>
</gene>
<dbReference type="PANTHER" id="PTHR43436:SF1">
    <property type="entry name" value="TRANSCRIPTIONAL REGULATORY PROTEIN"/>
    <property type="match status" value="1"/>
</dbReference>
<feature type="domain" description="HTH araC/xylS-type" evidence="4">
    <location>
        <begin position="191"/>
        <end position="289"/>
    </location>
</feature>
<sequence>MDALTSLRDLVLAMTGAPDRRIEVDGMTLVQSSRTTESMGSTTNPTVAFVLQGAKQSTVGEQIYEYHAGEFLIVTVDLPMIGRITEASEATPFVGFGMPLRAALIAELLLEGPAEYRRVPTRGVPGLAVSTADEHLLDAITRLLRLHRRPADYQVLAPGIIREIHWWLLTGSQQSLVRQLGDTESGTTLVAAAVRWIQQNVDQPLRIDELAAGVGAGVSTLNRHFRAVTQLSPLQYQKALRLQRARLALLSTRTEIARIGHEVGYQSLSQFSREYRRMFGVPPSADRAGAAATL</sequence>
<dbReference type="InterPro" id="IPR018062">
    <property type="entry name" value="HTH_AraC-typ_CS"/>
</dbReference>
<dbReference type="InterPro" id="IPR018060">
    <property type="entry name" value="HTH_AraC"/>
</dbReference>
<dbReference type="PROSITE" id="PS01124">
    <property type="entry name" value="HTH_ARAC_FAMILY_2"/>
    <property type="match status" value="1"/>
</dbReference>
<dbReference type="PROSITE" id="PS00041">
    <property type="entry name" value="HTH_ARAC_FAMILY_1"/>
    <property type="match status" value="1"/>
</dbReference>
<dbReference type="SMART" id="SM00342">
    <property type="entry name" value="HTH_ARAC"/>
    <property type="match status" value="1"/>
</dbReference>
<organism evidence="5 6">
    <name type="scientific">Kribbella yunnanensis</name>
    <dbReference type="NCBI Taxonomy" id="190194"/>
    <lineage>
        <taxon>Bacteria</taxon>
        <taxon>Bacillati</taxon>
        <taxon>Actinomycetota</taxon>
        <taxon>Actinomycetes</taxon>
        <taxon>Propionibacteriales</taxon>
        <taxon>Kribbellaceae</taxon>
        <taxon>Kribbella</taxon>
    </lineage>
</organism>
<name>A0ABN2HI41_9ACTN</name>
<accession>A0ABN2HI41</accession>
<evidence type="ECO:0000256" key="2">
    <source>
        <dbReference type="ARBA" id="ARBA00023125"/>
    </source>
</evidence>
<reference evidence="5 6" key="1">
    <citation type="journal article" date="2019" name="Int. J. Syst. Evol. Microbiol.">
        <title>The Global Catalogue of Microorganisms (GCM) 10K type strain sequencing project: providing services to taxonomists for standard genome sequencing and annotation.</title>
        <authorList>
            <consortium name="The Broad Institute Genomics Platform"/>
            <consortium name="The Broad Institute Genome Sequencing Center for Infectious Disease"/>
            <person name="Wu L."/>
            <person name="Ma J."/>
        </authorList>
    </citation>
    <scope>NUCLEOTIDE SEQUENCE [LARGE SCALE GENOMIC DNA]</scope>
    <source>
        <strain evidence="5 6">JCM 14307</strain>
    </source>
</reference>
<dbReference type="SUPFAM" id="SSF46689">
    <property type="entry name" value="Homeodomain-like"/>
    <property type="match status" value="2"/>
</dbReference>
<dbReference type="InterPro" id="IPR020449">
    <property type="entry name" value="Tscrpt_reg_AraC-type_HTH"/>
</dbReference>
<proteinExistence type="predicted"/>
<evidence type="ECO:0000256" key="1">
    <source>
        <dbReference type="ARBA" id="ARBA00023015"/>
    </source>
</evidence>
<protein>
    <submittedName>
        <fullName evidence="5">AraC family transcriptional regulator</fullName>
    </submittedName>
</protein>